<keyword evidence="12" id="KW-1185">Reference proteome</keyword>
<dbReference type="InterPro" id="IPR050105">
    <property type="entry name" value="MoCo_biosynth_MoaA/MoaC"/>
</dbReference>
<keyword evidence="7" id="KW-0342">GTP-binding</keyword>
<evidence type="ECO:0000256" key="1">
    <source>
        <dbReference type="ARBA" id="ARBA00001966"/>
    </source>
</evidence>
<reference evidence="11 12" key="1">
    <citation type="submission" date="2013-08" db="EMBL/GenBank/DDBJ databases">
        <title>Gluconobacter thailandicus NBRC 3257 whole genome sequence.</title>
        <authorList>
            <person name="Matsutani M."/>
            <person name="Yakushi T."/>
            <person name="Matsushita K."/>
        </authorList>
    </citation>
    <scope>NUCLEOTIDE SEQUENCE [LARGE SCALE GENOMIC DNA]</scope>
    <source>
        <strain evidence="11 12">NBRC 3257</strain>
    </source>
</reference>
<dbReference type="PROSITE" id="PS51918">
    <property type="entry name" value="RADICAL_SAM"/>
    <property type="match status" value="1"/>
</dbReference>
<dbReference type="Pfam" id="PF06463">
    <property type="entry name" value="Mob_synth_C"/>
    <property type="match status" value="1"/>
</dbReference>
<comment type="cofactor">
    <cofactor evidence="1">
        <name>[4Fe-4S] cluster</name>
        <dbReference type="ChEBI" id="CHEBI:49883"/>
    </cofactor>
</comment>
<evidence type="ECO:0000256" key="6">
    <source>
        <dbReference type="ARBA" id="ARBA00023014"/>
    </source>
</evidence>
<dbReference type="CDD" id="cd21117">
    <property type="entry name" value="Twitch_MoaA"/>
    <property type="match status" value="1"/>
</dbReference>
<protein>
    <submittedName>
        <fullName evidence="11">Molybdenum cofactor biosynthesis protein A</fullName>
    </submittedName>
</protein>
<dbReference type="NCBIfam" id="TIGR02666">
    <property type="entry name" value="moaA"/>
    <property type="match status" value="1"/>
</dbReference>
<keyword evidence="8" id="KW-0501">Molybdenum cofactor biosynthesis</keyword>
<keyword evidence="5" id="KW-0408">Iron</keyword>
<evidence type="ECO:0000256" key="8">
    <source>
        <dbReference type="ARBA" id="ARBA00023150"/>
    </source>
</evidence>
<keyword evidence="3" id="KW-0479">Metal-binding</keyword>
<keyword evidence="6" id="KW-0411">Iron-sulfur</keyword>
<gene>
    <name evidence="11" type="ORF">NBRC3257_0570</name>
</gene>
<keyword evidence="2" id="KW-0949">S-adenosyl-L-methionine</keyword>
<dbReference type="SUPFAM" id="SSF102114">
    <property type="entry name" value="Radical SAM enzymes"/>
    <property type="match status" value="1"/>
</dbReference>
<dbReference type="EMBL" id="BASM01000008">
    <property type="protein sequence ID" value="GAD25571.1"/>
    <property type="molecule type" value="Genomic_DNA"/>
</dbReference>
<dbReference type="InterPro" id="IPR013483">
    <property type="entry name" value="MoaA"/>
</dbReference>
<feature type="domain" description="Radical SAM core" evidence="10">
    <location>
        <begin position="1"/>
        <end position="198"/>
    </location>
</feature>
<dbReference type="Gene3D" id="3.20.20.70">
    <property type="entry name" value="Aldolase class I"/>
    <property type="match status" value="1"/>
</dbReference>
<accession>A0ABQ0ITN1</accession>
<evidence type="ECO:0000256" key="4">
    <source>
        <dbReference type="ARBA" id="ARBA00022741"/>
    </source>
</evidence>
<evidence type="ECO:0000256" key="2">
    <source>
        <dbReference type="ARBA" id="ARBA00022691"/>
    </source>
</evidence>
<evidence type="ECO:0000256" key="5">
    <source>
        <dbReference type="ARBA" id="ARBA00023004"/>
    </source>
</evidence>
<proteinExistence type="predicted"/>
<dbReference type="CDD" id="cd01335">
    <property type="entry name" value="Radical_SAM"/>
    <property type="match status" value="1"/>
</dbReference>
<name>A0ABQ0ITN1_GLUTH</name>
<dbReference type="InterPro" id="IPR058240">
    <property type="entry name" value="rSAM_sf"/>
</dbReference>
<keyword evidence="4" id="KW-0547">Nucleotide-binding</keyword>
<evidence type="ECO:0000313" key="11">
    <source>
        <dbReference type="EMBL" id="GAD25571.1"/>
    </source>
</evidence>
<evidence type="ECO:0000256" key="3">
    <source>
        <dbReference type="ARBA" id="ARBA00022723"/>
    </source>
</evidence>
<comment type="caution">
    <text evidence="11">The sequence shown here is derived from an EMBL/GenBank/DDBJ whole genome shotgun (WGS) entry which is preliminary data.</text>
</comment>
<evidence type="ECO:0000256" key="7">
    <source>
        <dbReference type="ARBA" id="ARBA00023134"/>
    </source>
</evidence>
<evidence type="ECO:0000259" key="10">
    <source>
        <dbReference type="PROSITE" id="PS51918"/>
    </source>
</evidence>
<keyword evidence="9" id="KW-0456">Lyase</keyword>
<dbReference type="InterPro" id="IPR013785">
    <property type="entry name" value="Aldolase_TIM"/>
</dbReference>
<dbReference type="PANTHER" id="PTHR22960:SF0">
    <property type="entry name" value="MOLYBDENUM COFACTOR BIOSYNTHESIS PROTEIN 1"/>
    <property type="match status" value="1"/>
</dbReference>
<dbReference type="InterPro" id="IPR007197">
    <property type="entry name" value="rSAM"/>
</dbReference>
<dbReference type="Proteomes" id="UP000018209">
    <property type="component" value="Unassembled WGS sequence"/>
</dbReference>
<sequence length="309" mass="34092">MPEATYHEHFRFLEPKERLSFDEIVRVARAAVSLGVTKLRLTGGEPLLRPELPSLVRRLVDIPGVEDVALTTNGVLLDRHAMALKDAGLGRVTVSLDSLDPAIFSRMSGGRAQLEPVLTAIEKANVLSFSGGVKVNTVVQRGVNDTGVEDLAARFRHTGIIVRFIEYMDVGTRNHWELKEVVPSRDLVAQLNARWPLEPLGPQYQGEVARRYRYQDGGGEVGFISSVTAPFCGDCSRARLSSDGQIYTCLFASKGTDLRGILRGDADDDALREQLASVWRGRTDRYSEERVAGETNPASHRIEMNYIGG</sequence>
<dbReference type="PANTHER" id="PTHR22960">
    <property type="entry name" value="MOLYBDOPTERIN COFACTOR SYNTHESIS PROTEIN A"/>
    <property type="match status" value="1"/>
</dbReference>
<organism evidence="11 12">
    <name type="scientific">Gluconobacter thailandicus NBRC 3257</name>
    <dbReference type="NCBI Taxonomy" id="1381097"/>
    <lineage>
        <taxon>Bacteria</taxon>
        <taxon>Pseudomonadati</taxon>
        <taxon>Pseudomonadota</taxon>
        <taxon>Alphaproteobacteria</taxon>
        <taxon>Acetobacterales</taxon>
        <taxon>Acetobacteraceae</taxon>
        <taxon>Gluconobacter</taxon>
    </lineage>
</organism>
<dbReference type="Pfam" id="PF04055">
    <property type="entry name" value="Radical_SAM"/>
    <property type="match status" value="1"/>
</dbReference>
<evidence type="ECO:0000256" key="9">
    <source>
        <dbReference type="ARBA" id="ARBA00023239"/>
    </source>
</evidence>
<evidence type="ECO:0000313" key="12">
    <source>
        <dbReference type="Proteomes" id="UP000018209"/>
    </source>
</evidence>
<dbReference type="InterPro" id="IPR010505">
    <property type="entry name" value="MoaA_twitch"/>
</dbReference>